<feature type="signal peptide" evidence="1">
    <location>
        <begin position="1"/>
        <end position="19"/>
    </location>
</feature>
<dbReference type="EMBL" id="JAGEVF010000002">
    <property type="protein sequence ID" value="MBO3115760.1"/>
    <property type="molecule type" value="Genomic_DNA"/>
</dbReference>
<keyword evidence="1" id="KW-0732">Signal</keyword>
<dbReference type="RefSeq" id="WP_208152535.1">
    <property type="nucleotide sequence ID" value="NZ_JAGEVF010000002.1"/>
</dbReference>
<accession>A0ABS3SZ40</accession>
<sequence>MKKLLLSTLLICITLSAFSQRNDKEWFASVGLNAINSQGTQSPFGGIGDWANGIPFSAAIELGWTSGFSIEQAFTVNKFKEGDLIDGATLTEDYTYMSFDTHAKYYFGKHIFPKWEWLDLYANAGVGFFTVDETNISGNLGGGVQVWLNRRQTLGLRLQTIAKFAFDHKESGFDNNHFQTHLQLVFAL</sequence>
<reference evidence="2 3" key="1">
    <citation type="submission" date="2021-03" db="EMBL/GenBank/DDBJ databases">
        <title>Winogradskyella sp. nov., isolated from costal sediment.</title>
        <authorList>
            <person name="Gao C."/>
        </authorList>
    </citation>
    <scope>NUCLEOTIDE SEQUENCE [LARGE SCALE GENOMIC DNA]</scope>
    <source>
        <strain evidence="2 3">DF17</strain>
    </source>
</reference>
<evidence type="ECO:0000256" key="1">
    <source>
        <dbReference type="SAM" id="SignalP"/>
    </source>
</evidence>
<keyword evidence="3" id="KW-1185">Reference proteome</keyword>
<gene>
    <name evidence="2" type="ORF">J4050_03330</name>
</gene>
<comment type="caution">
    <text evidence="2">The sequence shown here is derived from an EMBL/GenBank/DDBJ whole genome shotgun (WGS) entry which is preliminary data.</text>
</comment>
<dbReference type="Gene3D" id="2.40.160.20">
    <property type="match status" value="1"/>
</dbReference>
<evidence type="ECO:0008006" key="4">
    <source>
        <dbReference type="Google" id="ProtNLM"/>
    </source>
</evidence>
<proteinExistence type="predicted"/>
<dbReference type="InterPro" id="IPR011250">
    <property type="entry name" value="OMP/PagP_B-barrel"/>
</dbReference>
<organism evidence="2 3">
    <name type="scientific">Winogradskyella pelagia</name>
    <dbReference type="NCBI Taxonomy" id="2819984"/>
    <lineage>
        <taxon>Bacteria</taxon>
        <taxon>Pseudomonadati</taxon>
        <taxon>Bacteroidota</taxon>
        <taxon>Flavobacteriia</taxon>
        <taxon>Flavobacteriales</taxon>
        <taxon>Flavobacteriaceae</taxon>
        <taxon>Winogradskyella</taxon>
    </lineage>
</organism>
<name>A0ABS3SZ40_9FLAO</name>
<evidence type="ECO:0000313" key="2">
    <source>
        <dbReference type="EMBL" id="MBO3115760.1"/>
    </source>
</evidence>
<feature type="chain" id="PRO_5045835406" description="Outer membrane protein beta-barrel domain-containing protein" evidence="1">
    <location>
        <begin position="20"/>
        <end position="188"/>
    </location>
</feature>
<dbReference type="Proteomes" id="UP000676776">
    <property type="component" value="Unassembled WGS sequence"/>
</dbReference>
<dbReference type="SUPFAM" id="SSF56925">
    <property type="entry name" value="OMPA-like"/>
    <property type="match status" value="1"/>
</dbReference>
<protein>
    <recommendedName>
        <fullName evidence="4">Outer membrane protein beta-barrel domain-containing protein</fullName>
    </recommendedName>
</protein>
<evidence type="ECO:0000313" key="3">
    <source>
        <dbReference type="Proteomes" id="UP000676776"/>
    </source>
</evidence>